<dbReference type="Gene3D" id="3.40.50.261">
    <property type="entry name" value="Succinyl-CoA synthetase domains"/>
    <property type="match status" value="2"/>
</dbReference>
<dbReference type="NCBIfam" id="TIGR02717">
    <property type="entry name" value="AcCoA-syn-alpha"/>
    <property type="match status" value="1"/>
</dbReference>
<dbReference type="Proteomes" id="UP000448292">
    <property type="component" value="Unassembled WGS sequence"/>
</dbReference>
<dbReference type="GO" id="GO:0046872">
    <property type="term" value="F:metal ion binding"/>
    <property type="evidence" value="ECO:0007669"/>
    <property type="project" value="InterPro"/>
</dbReference>
<dbReference type="InterPro" id="IPR014089">
    <property type="entry name" value="AcCoA-synth-alpha"/>
</dbReference>
<dbReference type="GO" id="GO:0005524">
    <property type="term" value="F:ATP binding"/>
    <property type="evidence" value="ECO:0007669"/>
    <property type="project" value="UniProtKB-UniRule"/>
</dbReference>
<comment type="similarity">
    <text evidence="4">In the N-terminal section; belongs to the acetate CoA ligase alpha subunit family.</text>
</comment>
<dbReference type="Gene3D" id="3.30.470.20">
    <property type="entry name" value="ATP-grasp fold, B domain"/>
    <property type="match status" value="1"/>
</dbReference>
<organism evidence="7 8">
    <name type="scientific">Oceanidesulfovibrio indonesiensis</name>
    <dbReference type="NCBI Taxonomy" id="54767"/>
    <lineage>
        <taxon>Bacteria</taxon>
        <taxon>Pseudomonadati</taxon>
        <taxon>Thermodesulfobacteriota</taxon>
        <taxon>Desulfovibrionia</taxon>
        <taxon>Desulfovibrionales</taxon>
        <taxon>Desulfovibrionaceae</taxon>
        <taxon>Oceanidesulfovibrio</taxon>
    </lineage>
</organism>
<dbReference type="Pfam" id="PF19045">
    <property type="entry name" value="Ligase_CoA_2"/>
    <property type="match status" value="1"/>
</dbReference>
<dbReference type="Gene3D" id="3.30.1490.20">
    <property type="entry name" value="ATP-grasp fold, A domain"/>
    <property type="match status" value="1"/>
</dbReference>
<evidence type="ECO:0000313" key="8">
    <source>
        <dbReference type="Proteomes" id="UP000448292"/>
    </source>
</evidence>
<dbReference type="InterPro" id="IPR011761">
    <property type="entry name" value="ATP-grasp"/>
</dbReference>
<dbReference type="Pfam" id="PF13607">
    <property type="entry name" value="Succ_CoA_lig"/>
    <property type="match status" value="1"/>
</dbReference>
<keyword evidence="3 5" id="KW-0067">ATP-binding</keyword>
<dbReference type="InterPro" id="IPR043938">
    <property type="entry name" value="Ligase_CoA_dom"/>
</dbReference>
<dbReference type="PANTHER" id="PTHR43334">
    <property type="entry name" value="ACETATE--COA LIGASE [ADP-FORMING]"/>
    <property type="match status" value="1"/>
</dbReference>
<dbReference type="FunFam" id="3.30.1490.20:FF:000020">
    <property type="entry name" value="Protein lysine acetyltransferase"/>
    <property type="match status" value="1"/>
</dbReference>
<accession>A0A7M3MJC6</accession>
<feature type="domain" description="ATP-grasp" evidence="6">
    <location>
        <begin position="493"/>
        <end position="546"/>
    </location>
</feature>
<dbReference type="InterPro" id="IPR013815">
    <property type="entry name" value="ATP_grasp_subdomain_1"/>
</dbReference>
<dbReference type="SUPFAM" id="SSF52210">
    <property type="entry name" value="Succinyl-CoA synthetase domains"/>
    <property type="match status" value="2"/>
</dbReference>
<dbReference type="InterPro" id="IPR016102">
    <property type="entry name" value="Succinyl-CoA_synth-like"/>
</dbReference>
<dbReference type="SMART" id="SM00881">
    <property type="entry name" value="CoA_binding"/>
    <property type="match status" value="1"/>
</dbReference>
<name>A0A7M3MJC6_9BACT</name>
<dbReference type="GO" id="GO:0043758">
    <property type="term" value="F:acetate-CoA ligase (ADP-forming) activity"/>
    <property type="evidence" value="ECO:0007669"/>
    <property type="project" value="InterPro"/>
</dbReference>
<comment type="caution">
    <text evidence="7">The sequence shown here is derived from an EMBL/GenBank/DDBJ whole genome shotgun (WGS) entry which is preliminary data.</text>
</comment>
<keyword evidence="1" id="KW-0436">Ligase</keyword>
<evidence type="ECO:0000313" key="7">
    <source>
        <dbReference type="EMBL" id="TVM19790.1"/>
    </source>
</evidence>
<reference evidence="7 8" key="1">
    <citation type="submission" date="2018-06" db="EMBL/GenBank/DDBJ databases">
        <title>Complete genome of Desulfovibrio indonesiensis P37SLT.</title>
        <authorList>
            <person name="Crispim J.S."/>
            <person name="Vidigal P.M.P."/>
            <person name="Silva L.C.F."/>
            <person name="Laguardia C.N."/>
            <person name="Araujo L.C."/>
            <person name="Dias R.S."/>
            <person name="Sousa M.P."/>
            <person name="Paula S.O."/>
            <person name="Silva C."/>
        </authorList>
    </citation>
    <scope>NUCLEOTIDE SEQUENCE [LARGE SCALE GENOMIC DNA]</scope>
    <source>
        <strain evidence="7 8">P37SLT</strain>
    </source>
</reference>
<dbReference type="PANTHER" id="PTHR43334:SF1">
    <property type="entry name" value="3-HYDROXYPROPIONATE--COA LIGASE [ADP-FORMING]"/>
    <property type="match status" value="1"/>
</dbReference>
<proteinExistence type="inferred from homology"/>
<dbReference type="InterPro" id="IPR003781">
    <property type="entry name" value="CoA-bd"/>
</dbReference>
<evidence type="ECO:0000256" key="2">
    <source>
        <dbReference type="ARBA" id="ARBA00022741"/>
    </source>
</evidence>
<dbReference type="SUPFAM" id="SSF56059">
    <property type="entry name" value="Glutathione synthetase ATP-binding domain-like"/>
    <property type="match status" value="1"/>
</dbReference>
<evidence type="ECO:0000256" key="1">
    <source>
        <dbReference type="ARBA" id="ARBA00022598"/>
    </source>
</evidence>
<dbReference type="Gene3D" id="3.40.50.720">
    <property type="entry name" value="NAD(P)-binding Rossmann-like Domain"/>
    <property type="match status" value="1"/>
</dbReference>
<sequence>MVSTQSLAALFDPGSVAVVGASATPGKIGNIIVSNLLEAGYTGKIYPVNPDAEEILGLPVVPHTTELPEGLDLAVIAIPPAAVLEALENLAERRIRAVIIITAGFKEVGREGYYLEQEITRIAQENGIALLGPNCLGLISTGSNLNATFAAGYPESGHIAFFSQSGALCVSILDWALGNNIGFSRFISLGNKAVLNEAHMLEYLADDDQTNVILGYIEGVSDGKHFMESARAMTMKKPVVLIKSGTTASGAKAASSHTGAIAGSDQAYDAAFRQTGIIRVHDVASLFNLATCFSTQPLPEGPNLAIVTNSGGPGILAADATEKSGLNLASMTSESLNELGRILPPYASLYNPIDIIGDATAERYAKALEVVVRDEMVHSVLVMLAPTASVQVDETARAIIDVSKKTDKPVFACFMGDMVVGSGKRLLQDASIPVYSFPEPAIAGIEAMYEYTERRKRPAPAEICIRRDIDAARQVIADARKRGATEIVEFQAQGLLKAYGLPVPSTELARTSQQAVEAAERIGYPVVLKIASPQISHKSDVKGVRVNLEDSSEVVAAFMDITSRAQRLRKDAFISGCLVQSMAPSGSREVIVGFKRDPQFGPLIIFGLGGVYVEVLKDIATRLAPLSLDDARQMIREIKSFPVLRGVRGEQPVDFEALQEIILIMAQLALDFPEIDEAEFNPVLVNPDGAVVADVRVILAPPEGAPDTEDV</sequence>
<dbReference type="OrthoDB" id="9807426at2"/>
<evidence type="ECO:0000256" key="4">
    <source>
        <dbReference type="ARBA" id="ARBA00060888"/>
    </source>
</evidence>
<keyword evidence="2 5" id="KW-0547">Nucleotide-binding</keyword>
<keyword evidence="8" id="KW-1185">Reference proteome</keyword>
<dbReference type="Pfam" id="PF13380">
    <property type="entry name" value="CoA_binding_2"/>
    <property type="match status" value="1"/>
</dbReference>
<dbReference type="InterPro" id="IPR032875">
    <property type="entry name" value="Succ_CoA_lig_flav_dom"/>
</dbReference>
<dbReference type="InterPro" id="IPR036291">
    <property type="entry name" value="NAD(P)-bd_dom_sf"/>
</dbReference>
<evidence type="ECO:0000259" key="6">
    <source>
        <dbReference type="PROSITE" id="PS50975"/>
    </source>
</evidence>
<protein>
    <submittedName>
        <fullName evidence="7">CoA-binding protein</fullName>
    </submittedName>
</protein>
<evidence type="ECO:0000256" key="5">
    <source>
        <dbReference type="PROSITE-ProRule" id="PRU00409"/>
    </source>
</evidence>
<gene>
    <name evidence="7" type="ORF">DPQ33_00705</name>
</gene>
<dbReference type="EMBL" id="QMIE01000001">
    <property type="protein sequence ID" value="TVM19790.1"/>
    <property type="molecule type" value="Genomic_DNA"/>
</dbReference>
<dbReference type="RefSeq" id="WP_144301252.1">
    <property type="nucleotide sequence ID" value="NZ_QMIE01000001.1"/>
</dbReference>
<dbReference type="AlphaFoldDB" id="A0A7M3MJC6"/>
<dbReference type="InterPro" id="IPR051538">
    <property type="entry name" value="Acyl-CoA_Synth/Transferase"/>
</dbReference>
<evidence type="ECO:0000256" key="3">
    <source>
        <dbReference type="ARBA" id="ARBA00022840"/>
    </source>
</evidence>
<dbReference type="Pfam" id="PF13549">
    <property type="entry name" value="ATP-grasp_5"/>
    <property type="match status" value="1"/>
</dbReference>
<dbReference type="PROSITE" id="PS50975">
    <property type="entry name" value="ATP_GRASP"/>
    <property type="match status" value="1"/>
</dbReference>
<dbReference type="SUPFAM" id="SSF51735">
    <property type="entry name" value="NAD(P)-binding Rossmann-fold domains"/>
    <property type="match status" value="1"/>
</dbReference>